<evidence type="ECO:0000256" key="5">
    <source>
        <dbReference type="ARBA" id="ARBA00022691"/>
    </source>
</evidence>
<feature type="non-terminal residue" evidence="15">
    <location>
        <position position="1"/>
    </location>
</feature>
<keyword evidence="6 11" id="KW-0819">tRNA processing</keyword>
<feature type="binding site" evidence="11">
    <location>
        <position position="146"/>
    </location>
    <ligand>
        <name>S-adenosyl-L-methionine</name>
        <dbReference type="ChEBI" id="CHEBI:59789"/>
    </ligand>
</feature>
<comment type="similarity">
    <text evidence="11">Belongs to the TRM5 / TYW2 family.</text>
</comment>
<keyword evidence="5 11" id="KW-0949">S-adenosyl-L-methionine</keyword>
<dbReference type="GO" id="GO:0070901">
    <property type="term" value="P:mitochondrial tRNA methylation"/>
    <property type="evidence" value="ECO:0007669"/>
    <property type="project" value="UniProtKB-ARBA"/>
</dbReference>
<dbReference type="GeneID" id="103519464"/>
<evidence type="ECO:0000256" key="4">
    <source>
        <dbReference type="ARBA" id="ARBA00022679"/>
    </source>
</evidence>
<keyword evidence="14" id="KW-1185">Reference proteome</keyword>
<proteinExistence type="inferred from homology"/>
<comment type="catalytic activity">
    <reaction evidence="10 11">
        <text>guanosine(37) in tRNA + S-adenosyl-L-methionine = N(1)-methylguanosine(37) in tRNA + S-adenosyl-L-homocysteine + H(+)</text>
        <dbReference type="Rhea" id="RHEA:36899"/>
        <dbReference type="Rhea" id="RHEA-COMP:10145"/>
        <dbReference type="Rhea" id="RHEA-COMP:10147"/>
        <dbReference type="ChEBI" id="CHEBI:15378"/>
        <dbReference type="ChEBI" id="CHEBI:57856"/>
        <dbReference type="ChEBI" id="CHEBI:59789"/>
        <dbReference type="ChEBI" id="CHEBI:73542"/>
        <dbReference type="ChEBI" id="CHEBI:74269"/>
        <dbReference type="EC" id="2.1.1.228"/>
    </reaction>
</comment>
<reference evidence="15" key="1">
    <citation type="submission" date="2025-08" db="UniProtKB">
        <authorList>
            <consortium name="RefSeq"/>
        </authorList>
    </citation>
    <scope>IDENTIFICATION</scope>
</reference>
<dbReference type="GO" id="GO:0002939">
    <property type="term" value="P:tRNA N1-guanine methylation"/>
    <property type="evidence" value="ECO:0007669"/>
    <property type="project" value="TreeGrafter"/>
</dbReference>
<evidence type="ECO:0000313" key="14">
    <source>
        <dbReference type="Proteomes" id="UP000079169"/>
    </source>
</evidence>
<dbReference type="EC" id="2.1.1.228" evidence="11"/>
<comment type="function">
    <text evidence="9">Involved in mitochondrial tRNA methylation. Specifically methylates the N1 position of guanosine-37 in various tRNAs. Methylation is not dependent on the nature of the nucleoside 5' of the target nucleoside. This is the first step in the biosynthesis of wybutosine (yW), a modified base adjacent to the anticodon of tRNAs and required for accurate decoding.</text>
</comment>
<name>A0A3Q0JE32_DIACI</name>
<evidence type="ECO:0000259" key="13">
    <source>
        <dbReference type="PROSITE" id="PS51684"/>
    </source>
</evidence>
<comment type="similarity">
    <text evidence="1">Belongs to the class I-like SAM-binding methyltransferase superfamily. TRM5/TYW2 family.</text>
</comment>
<evidence type="ECO:0000256" key="11">
    <source>
        <dbReference type="HAMAP-Rule" id="MF_03152"/>
    </source>
</evidence>
<dbReference type="InterPro" id="IPR025792">
    <property type="entry name" value="tRNA_Gua_MeTrfase_euk"/>
</dbReference>
<protein>
    <recommendedName>
        <fullName evidence="11">tRNA (guanine(37)-N1)-methyltransferase</fullName>
        <ecNumber evidence="11">2.1.1.228</ecNumber>
    </recommendedName>
    <alternativeName>
        <fullName evidence="11">M1G-methyltransferase</fullName>
    </alternativeName>
    <alternativeName>
        <fullName evidence="11">tRNA [GM37] methyltransferase</fullName>
    </alternativeName>
    <alternativeName>
        <fullName evidence="11">tRNA methyltransferase 5 homolog</fullName>
    </alternativeName>
</protein>
<evidence type="ECO:0000256" key="8">
    <source>
        <dbReference type="ARBA" id="ARBA00023242"/>
    </source>
</evidence>
<dbReference type="GO" id="GO:0052906">
    <property type="term" value="F:tRNA (guanine(37)-N1)-methyltransferase activity"/>
    <property type="evidence" value="ECO:0007669"/>
    <property type="project" value="UniProtKB-UniRule"/>
</dbReference>
<dbReference type="PANTHER" id="PTHR23245">
    <property type="entry name" value="TRNA METHYLTRANSFERASE"/>
    <property type="match status" value="1"/>
</dbReference>
<dbReference type="PANTHER" id="PTHR23245:SF36">
    <property type="entry name" value="TRNA (GUANINE(37)-N1)-METHYLTRANSFERASE"/>
    <property type="match status" value="1"/>
</dbReference>
<dbReference type="GO" id="GO:0005634">
    <property type="term" value="C:nucleus"/>
    <property type="evidence" value="ECO:0007669"/>
    <property type="project" value="UniProtKB-SubCell"/>
</dbReference>
<keyword evidence="2 11" id="KW-0963">Cytoplasm</keyword>
<evidence type="ECO:0000256" key="12">
    <source>
        <dbReference type="SAM" id="MobiDB-lite"/>
    </source>
</evidence>
<dbReference type="FunFam" id="3.30.300.110:FF:000001">
    <property type="entry name" value="tRNA (guanine(37)-N1)-methyltransferase"/>
    <property type="match status" value="1"/>
</dbReference>
<dbReference type="InterPro" id="IPR030382">
    <property type="entry name" value="MeTrfase_TRM5/TYW2"/>
</dbReference>
<evidence type="ECO:0000256" key="9">
    <source>
        <dbReference type="ARBA" id="ARBA00045951"/>
    </source>
</evidence>
<accession>A0A3Q0JE32</accession>
<evidence type="ECO:0000256" key="6">
    <source>
        <dbReference type="ARBA" id="ARBA00022694"/>
    </source>
</evidence>
<organism evidence="14 15">
    <name type="scientific">Diaphorina citri</name>
    <name type="common">Asian citrus psyllid</name>
    <dbReference type="NCBI Taxonomy" id="121845"/>
    <lineage>
        <taxon>Eukaryota</taxon>
        <taxon>Metazoa</taxon>
        <taxon>Ecdysozoa</taxon>
        <taxon>Arthropoda</taxon>
        <taxon>Hexapoda</taxon>
        <taxon>Insecta</taxon>
        <taxon>Pterygota</taxon>
        <taxon>Neoptera</taxon>
        <taxon>Paraneoptera</taxon>
        <taxon>Hemiptera</taxon>
        <taxon>Sternorrhyncha</taxon>
        <taxon>Psylloidea</taxon>
        <taxon>Psyllidae</taxon>
        <taxon>Diaphorininae</taxon>
        <taxon>Diaphorina</taxon>
    </lineage>
</organism>
<dbReference type="InterPro" id="IPR056744">
    <property type="entry name" value="TRM5/TYW2-like_N"/>
</dbReference>
<feature type="binding site" evidence="11">
    <location>
        <position position="249"/>
    </location>
    <ligand>
        <name>S-adenosyl-L-methionine</name>
        <dbReference type="ChEBI" id="CHEBI:59789"/>
    </ligand>
</feature>
<dbReference type="SUPFAM" id="SSF53335">
    <property type="entry name" value="S-adenosyl-L-methionine-dependent methyltransferases"/>
    <property type="match status" value="1"/>
</dbReference>
<feature type="region of interest" description="Disordered" evidence="12">
    <location>
        <begin position="391"/>
        <end position="412"/>
    </location>
</feature>
<dbReference type="AlphaFoldDB" id="A0A3Q0JE32"/>
<dbReference type="Gene3D" id="3.40.50.150">
    <property type="entry name" value="Vaccinia Virus protein VP39"/>
    <property type="match status" value="1"/>
</dbReference>
<comment type="function">
    <text evidence="11">Specifically methylates the N1 position of guanosine-37 in various cytoplasmic and mitochondrial tRNAs. Methylation is not dependent on the nature of the nucleoside 5' of the target nucleoside. This is the first step in the biosynthesis of wybutosine (yW), a modified base adjacent to the anticodon of tRNAs and required for accurate decoding.</text>
</comment>
<dbReference type="RefSeq" id="XP_026686757.1">
    <property type="nucleotide sequence ID" value="XM_026830956.1"/>
</dbReference>
<comment type="subcellular location">
    <subcellularLocation>
        <location evidence="11">Mitochondrion matrix</location>
    </subcellularLocation>
    <subcellularLocation>
        <location evidence="11">Nucleus</location>
    </subcellularLocation>
    <subcellularLocation>
        <location evidence="11">Cytoplasm</location>
    </subcellularLocation>
    <text evidence="11">Predominantly in the mitochondria and in the nucleus.</text>
</comment>
<evidence type="ECO:0000256" key="1">
    <source>
        <dbReference type="ARBA" id="ARBA00009775"/>
    </source>
</evidence>
<sequence>VIQKFEDFGEFNVKVLENAKLTAKDFTHAEVLLTYDNFSAEDILKAILPDNVAMSSFTSVGHIVHCNLREELIEHKFIIGRVLLDKVPSCETVVNKAHTIDNTYRNFQMELLAGKDCMVTMHKENGCTFKMDFSKVYWNSRLSTEHERVTKEVREGDLVLDVFAGVGPFSIPAARRGAIVAANDLNPDSYAWLQASIRLNERQVKTPISATQKDARDFLQTDARAHLVRWSQSEGNSTGGTAVARVIMNLPATAVEYVRYLKVLTREEFGKLSRPPVLYLYCFLPKMDLETKKKIKCVQAAKELFERNQLPFDASKMKFHFVRDVAPNKDMYKIVVQLGEEYLVNDKRGAEEEEEEGRKKARLVFVRDVAPNKDMYKIVVQLGEEYLVNDKRGVEEEEEEGRKKARLVEETE</sequence>
<feature type="domain" description="SAM-dependent methyltransferase TRM5/TYW2-type" evidence="13">
    <location>
        <begin position="57"/>
        <end position="340"/>
    </location>
</feature>
<evidence type="ECO:0000256" key="10">
    <source>
        <dbReference type="ARBA" id="ARBA00047783"/>
    </source>
</evidence>
<dbReference type="KEGG" id="dci:103519464"/>
<evidence type="ECO:0000256" key="3">
    <source>
        <dbReference type="ARBA" id="ARBA00022603"/>
    </source>
</evidence>
<keyword evidence="8 11" id="KW-0539">Nucleus</keyword>
<dbReference type="PaxDb" id="121845-A0A3Q0JE32"/>
<evidence type="ECO:0000256" key="7">
    <source>
        <dbReference type="ARBA" id="ARBA00023128"/>
    </source>
</evidence>
<evidence type="ECO:0000313" key="15">
    <source>
        <dbReference type="RefSeq" id="XP_026686757.1"/>
    </source>
</evidence>
<dbReference type="Pfam" id="PF02475">
    <property type="entry name" value="TRM5-TYW2_MTfase"/>
    <property type="match status" value="1"/>
</dbReference>
<keyword evidence="4 11" id="KW-0808">Transferase</keyword>
<keyword evidence="7 11" id="KW-0496">Mitochondrion</keyword>
<keyword evidence="3 11" id="KW-0489">Methyltransferase</keyword>
<dbReference type="HAMAP" id="MF_03152">
    <property type="entry name" value="TRM5"/>
    <property type="match status" value="1"/>
</dbReference>
<dbReference type="InterPro" id="IPR056743">
    <property type="entry name" value="TRM5-TYW2-like_MTfase"/>
</dbReference>
<dbReference type="Pfam" id="PF25133">
    <property type="entry name" value="TYW2_N_2"/>
    <property type="match status" value="1"/>
</dbReference>
<dbReference type="Proteomes" id="UP000079169">
    <property type="component" value="Unplaced"/>
</dbReference>
<gene>
    <name evidence="15" type="primary">LOC103519464</name>
</gene>
<comment type="subunit">
    <text evidence="11">Monomer.</text>
</comment>
<dbReference type="InterPro" id="IPR029063">
    <property type="entry name" value="SAM-dependent_MTases_sf"/>
</dbReference>
<feature type="binding site" evidence="11">
    <location>
        <begin position="184"/>
        <end position="185"/>
    </location>
    <ligand>
        <name>S-adenosyl-L-methionine</name>
        <dbReference type="ChEBI" id="CHEBI:59789"/>
    </ligand>
</feature>
<dbReference type="GO" id="GO:0005759">
    <property type="term" value="C:mitochondrial matrix"/>
    <property type="evidence" value="ECO:0007669"/>
    <property type="project" value="UniProtKB-SubCell"/>
</dbReference>
<dbReference type="Gene3D" id="3.30.300.110">
    <property type="entry name" value="Met-10+ protein-like domains"/>
    <property type="match status" value="1"/>
</dbReference>
<dbReference type="STRING" id="121845.A0A3Q0JE32"/>
<feature type="binding site" evidence="11">
    <location>
        <begin position="214"/>
        <end position="215"/>
    </location>
    <ligand>
        <name>S-adenosyl-L-methionine</name>
        <dbReference type="ChEBI" id="CHEBI:59789"/>
    </ligand>
</feature>
<dbReference type="PROSITE" id="PS51684">
    <property type="entry name" value="SAM_MT_TRM5_TYW2"/>
    <property type="match status" value="1"/>
</dbReference>
<evidence type="ECO:0000256" key="2">
    <source>
        <dbReference type="ARBA" id="ARBA00022490"/>
    </source>
</evidence>